<evidence type="ECO:0000313" key="3">
    <source>
        <dbReference type="Proteomes" id="UP000786693"/>
    </source>
</evidence>
<dbReference type="EMBL" id="BPFH01000001">
    <property type="protein sequence ID" value="GIT93748.1"/>
    <property type="molecule type" value="Genomic_DNA"/>
</dbReference>
<evidence type="ECO:0000313" key="2">
    <source>
        <dbReference type="EMBL" id="GIT93748.1"/>
    </source>
</evidence>
<evidence type="ECO:0000256" key="1">
    <source>
        <dbReference type="SAM" id="MobiDB-lite"/>
    </source>
</evidence>
<feature type="region of interest" description="Disordered" evidence="1">
    <location>
        <begin position="164"/>
        <end position="195"/>
    </location>
</feature>
<dbReference type="Proteomes" id="UP000786693">
    <property type="component" value="Unassembled WGS sequence"/>
</dbReference>
<proteinExistence type="predicted"/>
<reference evidence="2 3" key="1">
    <citation type="submission" date="2021-05" db="EMBL/GenBank/DDBJ databases">
        <title>Bacteria Genome sequencing.</title>
        <authorList>
            <person name="Takabe Y."/>
            <person name="Nakajima Y."/>
            <person name="Suzuki S."/>
            <person name="Shiozaki T."/>
        </authorList>
    </citation>
    <scope>NUCLEOTIDE SEQUENCE [LARGE SCALE GENOMIC DNA]</scope>
    <source>
        <strain evidence="2 3">AI_62</strain>
    </source>
</reference>
<dbReference type="RefSeq" id="WP_220747261.1">
    <property type="nucleotide sequence ID" value="NZ_BPFH01000001.1"/>
</dbReference>
<comment type="caution">
    <text evidence="2">The sequence shown here is derived from an EMBL/GenBank/DDBJ whole genome shotgun (WGS) entry which is preliminary data.</text>
</comment>
<gene>
    <name evidence="2" type="ORF">JANAI62_03710</name>
</gene>
<organism evidence="2 3">
    <name type="scientific">Jannaschia pagri</name>
    <dbReference type="NCBI Taxonomy" id="2829797"/>
    <lineage>
        <taxon>Bacteria</taxon>
        <taxon>Pseudomonadati</taxon>
        <taxon>Pseudomonadota</taxon>
        <taxon>Alphaproteobacteria</taxon>
        <taxon>Rhodobacterales</taxon>
        <taxon>Roseobacteraceae</taxon>
        <taxon>Jannaschia</taxon>
    </lineage>
</organism>
<name>A0ABQ4NH43_9RHOB</name>
<feature type="compositionally biased region" description="Low complexity" evidence="1">
    <location>
        <begin position="165"/>
        <end position="177"/>
    </location>
</feature>
<protein>
    <submittedName>
        <fullName evidence="2">Uncharacterized protein</fullName>
    </submittedName>
</protein>
<accession>A0ABQ4NH43</accession>
<sequence>MLQIMNAALLAQGQHEILSEGEGSDEYRVLVRSWPRVVEAELEDGNYHFTRETTVVLARQAGAYGFTYGYSVPAGALHVRDVYPVGQPVDQRRPIDWLQDGRNVYAEESNGVSMEITYAPGPDEWSATFTQGIQKRLEAIILRSLKEEYGAADRADQTAEMFLQRARTSSSKSRTAKPMFRSPGRLMSARRGRGG</sequence>
<keyword evidence="3" id="KW-1185">Reference proteome</keyword>